<evidence type="ECO:0000313" key="2">
    <source>
        <dbReference type="EMBL" id="GMT24204.1"/>
    </source>
</evidence>
<dbReference type="EMBL" id="BTSY01000004">
    <property type="protein sequence ID" value="GMT24204.1"/>
    <property type="molecule type" value="Genomic_DNA"/>
</dbReference>
<dbReference type="AlphaFoldDB" id="A0AAV5W2Q4"/>
<comment type="caution">
    <text evidence="2">The sequence shown here is derived from an EMBL/GenBank/DDBJ whole genome shotgun (WGS) entry which is preliminary data.</text>
</comment>
<keyword evidence="1" id="KW-0472">Membrane</keyword>
<keyword evidence="1" id="KW-0812">Transmembrane</keyword>
<name>A0AAV5W2Q4_9BILA</name>
<reference evidence="2" key="1">
    <citation type="submission" date="2023-10" db="EMBL/GenBank/DDBJ databases">
        <title>Genome assembly of Pristionchus species.</title>
        <authorList>
            <person name="Yoshida K."/>
            <person name="Sommer R.J."/>
        </authorList>
    </citation>
    <scope>NUCLEOTIDE SEQUENCE</scope>
    <source>
        <strain evidence="2">RS5133</strain>
    </source>
</reference>
<dbReference type="Proteomes" id="UP001432322">
    <property type="component" value="Unassembled WGS sequence"/>
</dbReference>
<dbReference type="InterPro" id="IPR037660">
    <property type="entry name" value="CCDC51"/>
</dbReference>
<feature type="transmembrane region" description="Helical" evidence="1">
    <location>
        <begin position="174"/>
        <end position="193"/>
    </location>
</feature>
<gene>
    <name evidence="2" type="ORF">PFISCL1PPCAC_15501</name>
</gene>
<organism evidence="2 3">
    <name type="scientific">Pristionchus fissidentatus</name>
    <dbReference type="NCBI Taxonomy" id="1538716"/>
    <lineage>
        <taxon>Eukaryota</taxon>
        <taxon>Metazoa</taxon>
        <taxon>Ecdysozoa</taxon>
        <taxon>Nematoda</taxon>
        <taxon>Chromadorea</taxon>
        <taxon>Rhabditida</taxon>
        <taxon>Rhabditina</taxon>
        <taxon>Diplogasteromorpha</taxon>
        <taxon>Diplogasteroidea</taxon>
        <taxon>Neodiplogasteridae</taxon>
        <taxon>Pristionchus</taxon>
    </lineage>
</organism>
<dbReference type="PANTHER" id="PTHR28624">
    <property type="entry name" value="COILED-COIL DOMAIN-CONTAINING PROTEIN 51"/>
    <property type="match status" value="1"/>
</dbReference>
<keyword evidence="1" id="KW-1133">Transmembrane helix</keyword>
<dbReference type="PANTHER" id="PTHR28624:SF1">
    <property type="entry name" value="MITOCHONDRIAL POTASSIUM CHANNEL"/>
    <property type="match status" value="1"/>
</dbReference>
<protein>
    <submittedName>
        <fullName evidence="2">Uncharacterized protein</fullName>
    </submittedName>
</protein>
<evidence type="ECO:0000313" key="3">
    <source>
        <dbReference type="Proteomes" id="UP001432322"/>
    </source>
</evidence>
<evidence type="ECO:0000256" key="1">
    <source>
        <dbReference type="SAM" id="Phobius"/>
    </source>
</evidence>
<keyword evidence="3" id="KW-1185">Reference proteome</keyword>
<feature type="transmembrane region" description="Helical" evidence="1">
    <location>
        <begin position="320"/>
        <end position="342"/>
    </location>
</feature>
<proteinExistence type="predicted"/>
<sequence>MVYCNPVVPICGSFFMMLPHRVKFITRFPSLFQSSRPQSVVFSSSHVSNHMKSWVDSYEEFIGVRAVKDAQSQVMKWEERLSDAQLLRRDKQSELKNIHLRLKEIHLDMDRTARGEDKHLELLKEEHATMKMERMLLETLEDYEIAEREAFHQLSIRVRESHEKERERVEKTKWWSVSLGLAGSLLGVIGSSIGNHLRMKKMKEIIPASQQDLKEVISSAEEQQEVLKELLVGLTQVVDGGKEFEMEKERIFGVTENVKVLELVREENTRLLNEIRNVTRQMKMDRAMEDHESVVYVGSHMERLLDQTEKNIESKMKLQTLISVVFLYSALGLTVPILWALFSR</sequence>
<accession>A0AAV5W2Q4</accession>